<feature type="transmembrane region" description="Helical" evidence="6">
    <location>
        <begin position="199"/>
        <end position="217"/>
    </location>
</feature>
<evidence type="ECO:0000313" key="11">
    <source>
        <dbReference type="Proteomes" id="UP000194857"/>
    </source>
</evidence>
<reference evidence="8 12" key="2">
    <citation type="submission" date="2019-11" db="EMBL/GenBank/DDBJ databases">
        <title>Genomes of ocular Pseudomonas aeruginosa isolates.</title>
        <authorList>
            <person name="Khan M."/>
            <person name="Rice S.A."/>
            <person name="Willcox M.D.P."/>
            <person name="Stapleton F."/>
        </authorList>
    </citation>
    <scope>NUCLEOTIDE SEQUENCE [LARGE SCALE GENOMIC DNA]</scope>
    <source>
        <strain evidence="8 12">PA221</strain>
    </source>
</reference>
<feature type="transmembrane region" description="Helical" evidence="6">
    <location>
        <begin position="229"/>
        <end position="251"/>
    </location>
</feature>
<feature type="transmembrane region" description="Helical" evidence="6">
    <location>
        <begin position="128"/>
        <end position="150"/>
    </location>
</feature>
<reference evidence="10" key="3">
    <citation type="submission" date="2023-06" db="EMBL/GenBank/DDBJ databases">
        <authorList>
            <consortium name="Clinical and Environmental Microbiology Branch: Whole genome sequencing antimicrobial resistance pathogens in the healthcare setting"/>
        </authorList>
    </citation>
    <scope>NUCLEOTIDE SEQUENCE</scope>
    <source>
        <strain evidence="10">2021CK-01020</strain>
    </source>
</reference>
<reference evidence="9 11" key="1">
    <citation type="submission" date="2017-05" db="EMBL/GenBank/DDBJ databases">
        <authorList>
            <person name="Song R."/>
            <person name="Chenine A.L."/>
            <person name="Ruprecht R.M."/>
        </authorList>
    </citation>
    <scope>NUCLEOTIDE SEQUENCE [LARGE SCALE GENOMIC DNA]</scope>
    <source>
        <strain evidence="9 11">S567_C10_BS</strain>
    </source>
</reference>
<feature type="transmembrane region" description="Helical" evidence="6">
    <location>
        <begin position="95"/>
        <end position="116"/>
    </location>
</feature>
<proteinExistence type="predicted"/>
<evidence type="ECO:0000256" key="4">
    <source>
        <dbReference type="ARBA" id="ARBA00022989"/>
    </source>
</evidence>
<keyword evidence="3 6" id="KW-0812">Transmembrane</keyword>
<dbReference type="CDD" id="cd17324">
    <property type="entry name" value="MFS_NepI_like"/>
    <property type="match status" value="1"/>
</dbReference>
<dbReference type="SUPFAM" id="SSF103473">
    <property type="entry name" value="MFS general substrate transporter"/>
    <property type="match status" value="1"/>
</dbReference>
<feature type="transmembrane region" description="Helical" evidence="6">
    <location>
        <begin position="70"/>
        <end position="89"/>
    </location>
</feature>
<dbReference type="Pfam" id="PF07690">
    <property type="entry name" value="MFS_1"/>
    <property type="match status" value="1"/>
</dbReference>
<dbReference type="PROSITE" id="PS50850">
    <property type="entry name" value="MFS"/>
    <property type="match status" value="1"/>
</dbReference>
<dbReference type="InterPro" id="IPR020846">
    <property type="entry name" value="MFS_dom"/>
</dbReference>
<dbReference type="Proteomes" id="UP000194857">
    <property type="component" value="Unassembled WGS sequence"/>
</dbReference>
<dbReference type="Proteomes" id="UP000433532">
    <property type="component" value="Unassembled WGS sequence"/>
</dbReference>
<organism evidence="9 11">
    <name type="scientific">Pseudomonas aeruginosa</name>
    <dbReference type="NCBI Taxonomy" id="287"/>
    <lineage>
        <taxon>Bacteria</taxon>
        <taxon>Pseudomonadati</taxon>
        <taxon>Pseudomonadota</taxon>
        <taxon>Gammaproteobacteria</taxon>
        <taxon>Pseudomonadales</taxon>
        <taxon>Pseudomonadaceae</taxon>
        <taxon>Pseudomonas</taxon>
    </lineage>
</organism>
<dbReference type="InterPro" id="IPR011701">
    <property type="entry name" value="MFS"/>
</dbReference>
<feature type="transmembrane region" description="Helical" evidence="6">
    <location>
        <begin position="40"/>
        <end position="63"/>
    </location>
</feature>
<protein>
    <submittedName>
        <fullName evidence="9">MFS transporter</fullName>
    </submittedName>
</protein>
<dbReference type="GO" id="GO:0005886">
    <property type="term" value="C:plasma membrane"/>
    <property type="evidence" value="ECO:0007669"/>
    <property type="project" value="UniProtKB-SubCell"/>
</dbReference>
<feature type="transmembrane region" description="Helical" evidence="6">
    <location>
        <begin position="288"/>
        <end position="308"/>
    </location>
</feature>
<dbReference type="GO" id="GO:0022857">
    <property type="term" value="F:transmembrane transporter activity"/>
    <property type="evidence" value="ECO:0007669"/>
    <property type="project" value="InterPro"/>
</dbReference>
<evidence type="ECO:0000313" key="8">
    <source>
        <dbReference type="EMBL" id="MUI35408.1"/>
    </source>
</evidence>
<evidence type="ECO:0000259" key="7">
    <source>
        <dbReference type="PROSITE" id="PS50850"/>
    </source>
</evidence>
<keyword evidence="2" id="KW-1003">Cell membrane</keyword>
<evidence type="ECO:0000256" key="1">
    <source>
        <dbReference type="ARBA" id="ARBA00004651"/>
    </source>
</evidence>
<comment type="subcellular location">
    <subcellularLocation>
        <location evidence="1">Cell membrane</location>
        <topology evidence="1">Multi-pass membrane protein</topology>
    </subcellularLocation>
</comment>
<dbReference type="Gene3D" id="1.20.1250.20">
    <property type="entry name" value="MFS general substrate transporter like domains"/>
    <property type="match status" value="1"/>
</dbReference>
<evidence type="ECO:0000256" key="3">
    <source>
        <dbReference type="ARBA" id="ARBA00022692"/>
    </source>
</evidence>
<dbReference type="AlphaFoldDB" id="A0A080VI00"/>
<dbReference type="EMBL" id="CP136986">
    <property type="protein sequence ID" value="WOS80192.1"/>
    <property type="molecule type" value="Genomic_DNA"/>
</dbReference>
<dbReference type="InterPro" id="IPR050189">
    <property type="entry name" value="MFS_Efflux_Transporters"/>
</dbReference>
<evidence type="ECO:0000313" key="12">
    <source>
        <dbReference type="Proteomes" id="UP000433532"/>
    </source>
</evidence>
<evidence type="ECO:0000256" key="5">
    <source>
        <dbReference type="ARBA" id="ARBA00023136"/>
    </source>
</evidence>
<dbReference type="Proteomes" id="UP001297540">
    <property type="component" value="Chromosome"/>
</dbReference>
<dbReference type="PANTHER" id="PTHR43124">
    <property type="entry name" value="PURINE EFFLUX PUMP PBUE"/>
    <property type="match status" value="1"/>
</dbReference>
<evidence type="ECO:0000256" key="2">
    <source>
        <dbReference type="ARBA" id="ARBA00022475"/>
    </source>
</evidence>
<evidence type="ECO:0000313" key="9">
    <source>
        <dbReference type="EMBL" id="OTI65060.1"/>
    </source>
</evidence>
<feature type="domain" description="Major facilitator superfamily (MFS) profile" evidence="7">
    <location>
        <begin position="4"/>
        <end position="380"/>
    </location>
</feature>
<keyword evidence="5 6" id="KW-0472">Membrane</keyword>
<gene>
    <name evidence="9" type="ORF">CAZ10_04635</name>
    <name evidence="8" type="ORF">GNQ48_10360</name>
    <name evidence="10" type="ORF">L4V69_13840</name>
</gene>
<evidence type="ECO:0000256" key="6">
    <source>
        <dbReference type="SAM" id="Phobius"/>
    </source>
</evidence>
<reference evidence="10" key="4">
    <citation type="submission" date="2023-10" db="EMBL/GenBank/DDBJ databases">
        <title>Pathogen: clinical or host-associated sample.</title>
        <authorList>
            <person name="Hergert J."/>
            <person name="Casey R."/>
            <person name="Wagner J."/>
            <person name="Young E.L."/>
            <person name="Oakeson K.F."/>
        </authorList>
    </citation>
    <scope>NUCLEOTIDE SEQUENCE</scope>
    <source>
        <strain evidence="10">2021CK-01020</strain>
    </source>
</reference>
<dbReference type="InterPro" id="IPR036259">
    <property type="entry name" value="MFS_trans_sf"/>
</dbReference>
<dbReference type="PANTHER" id="PTHR43124:SF10">
    <property type="entry name" value="PURINE EFFLUX PUMP PBUE"/>
    <property type="match status" value="1"/>
</dbReference>
<evidence type="ECO:0000313" key="10">
    <source>
        <dbReference type="EMBL" id="WOS80192.1"/>
    </source>
</evidence>
<accession>A0A080VI00</accession>
<dbReference type="KEGG" id="paeb:NCGM1900_3377"/>
<name>A0A080VI00_PSEAI</name>
<feature type="transmembrane region" description="Helical" evidence="6">
    <location>
        <begin position="355"/>
        <end position="376"/>
    </location>
</feature>
<feature type="transmembrane region" description="Helical" evidence="6">
    <location>
        <begin position="156"/>
        <end position="178"/>
    </location>
</feature>
<feature type="transmembrane region" description="Helical" evidence="6">
    <location>
        <begin position="320"/>
        <end position="343"/>
    </location>
</feature>
<keyword evidence="4 6" id="KW-1133">Transmembrane helix</keyword>
<dbReference type="EMBL" id="NFFZ01000002">
    <property type="protein sequence ID" value="OTI65060.1"/>
    <property type="molecule type" value="Genomic_DNA"/>
</dbReference>
<dbReference type="RefSeq" id="WP_003091044.1">
    <property type="nucleotide sequence ID" value="NZ_AP014622.1"/>
</dbReference>
<sequence length="392" mass="40042">MLLPILLLAAAGFTILTTEFVIVGLLPALAADLQVSVAQAGLLVSLFAFSVAAFGPFLTAALAGVERKRLFVACLLLFAAANALAAVAGDIWTMAVARFVPALALPVFWAMASETAAHLAGPSREGRAVALVFFGIVAATVLGIPIGTLIADAWGWRLAFAALAALALAKALLLAAWLPRIPGRPGVSLRSQASVLRQPLVLGHLLLSLLVFTGMFTPYTYLADILQRLAGFSGSLVGWTLMGFGAVGLLGNWLGGRLVDRSPLGATLLFVLLMALGMLALVPTLGNAWLLAATLATWGVAQAALFIVGQVRVMKSAPRAPAFAASLNISACNAGIGIGALAGSRVIDGSGLAPLGEVGALVCLAAMAVALLLMLAPRQAATEPSLGGHIPH</sequence>
<feature type="transmembrane region" description="Helical" evidence="6">
    <location>
        <begin position="263"/>
        <end position="282"/>
    </location>
</feature>
<dbReference type="EMBL" id="WOAD01000006">
    <property type="protein sequence ID" value="MUI35408.1"/>
    <property type="molecule type" value="Genomic_DNA"/>
</dbReference>